<dbReference type="AlphaFoldDB" id="A0A1D7UAL9"/>
<dbReference type="STRING" id="1526658.BHK69_12835"/>
<dbReference type="OrthoDB" id="1171174at2"/>
<gene>
    <name evidence="1" type="ORF">BHK69_12835</name>
</gene>
<dbReference type="SUPFAM" id="SSF48239">
    <property type="entry name" value="Terpenoid cyclases/Protein prenyltransferases"/>
    <property type="match status" value="1"/>
</dbReference>
<proteinExistence type="predicted"/>
<evidence type="ECO:0008006" key="3">
    <source>
        <dbReference type="Google" id="ProtNLM"/>
    </source>
</evidence>
<name>A0A1D7UAL9_9HYPH</name>
<evidence type="ECO:0000313" key="2">
    <source>
        <dbReference type="Proteomes" id="UP000094969"/>
    </source>
</evidence>
<dbReference type="KEGG" id="bvv:BHK69_12835"/>
<dbReference type="InterPro" id="IPR008930">
    <property type="entry name" value="Terpenoid_cyclase/PrenylTrfase"/>
</dbReference>
<dbReference type="EMBL" id="CP017147">
    <property type="protein sequence ID" value="AOO84420.1"/>
    <property type="molecule type" value="Genomic_DNA"/>
</dbReference>
<evidence type="ECO:0000313" key="1">
    <source>
        <dbReference type="EMBL" id="AOO84420.1"/>
    </source>
</evidence>
<sequence length="402" mass="43027">MLAAGTASAAPPRHAVADPLCAALMAAVDREDSGSQPVFLASYRPGPSETELEPALRQSAFTYDNALVAIALTACGDVGRARRIGDALLHALDHDRSFHDGRLRNAYRAGRLGSGPPALPGWWDARQGLWAEDSYQDGTATGNVAWAALALLTLDQATGQRTYREGARRLLGWIHAHAYDPREPTGYSGGVDGFDPSQTKLSWKSTEHNLDVHAVAAWLSRLDGRSADADIARTARGFLDAVFVAEPGLFRLGTQPDSRLQPTDHVALDTQLWPLIGVADPPDAWRRAMAFAQRNLAVPGGFDFNEDRDGLWVEGTAQAALTLRALGQTTAAAKLLDGLAAEISPSGLLFASREPRITTGIAIGPASTEPDFFYYRRPHIGATAWGALAALGWNAFTGRSVE</sequence>
<reference evidence="1 2" key="1">
    <citation type="journal article" date="2015" name="Antonie Van Leeuwenhoek">
        <title>Bosea vaviloviae sp. nov., a new species of slow-growing rhizobia isolated from nodules of the relict species Vavilovia formosa (Stev.) Fed.</title>
        <authorList>
            <person name="Safronova V.I."/>
            <person name="Kuznetsova I.G."/>
            <person name="Sazanova A.L."/>
            <person name="Kimeklis A.K."/>
            <person name="Belimov A.A."/>
            <person name="Andronov E.E."/>
            <person name="Pinaev A.G."/>
            <person name="Chizhevskaya E.P."/>
            <person name="Pukhaev A.R."/>
            <person name="Popov K.P."/>
            <person name="Willems A."/>
            <person name="Tikhonovich I.A."/>
        </authorList>
    </citation>
    <scope>NUCLEOTIDE SEQUENCE [LARGE SCALE GENOMIC DNA]</scope>
    <source>
        <strain evidence="1 2">Vaf18</strain>
    </source>
</reference>
<accession>A0A1D7UAL9</accession>
<organism evidence="1 2">
    <name type="scientific">Bosea vaviloviae</name>
    <dbReference type="NCBI Taxonomy" id="1526658"/>
    <lineage>
        <taxon>Bacteria</taxon>
        <taxon>Pseudomonadati</taxon>
        <taxon>Pseudomonadota</taxon>
        <taxon>Alphaproteobacteria</taxon>
        <taxon>Hyphomicrobiales</taxon>
        <taxon>Boseaceae</taxon>
        <taxon>Bosea</taxon>
    </lineage>
</organism>
<keyword evidence="2" id="KW-1185">Reference proteome</keyword>
<dbReference type="Proteomes" id="UP000094969">
    <property type="component" value="Chromosome"/>
</dbReference>
<protein>
    <recommendedName>
        <fullName evidence="3">Methylaspartate ammonia-lyase</fullName>
    </recommendedName>
</protein>